<sequence>MTVTASTEVLRIRQLDGQLFQPFSCSIQAGTGAIVHGDDPHTFDEFIDLVGGLEPSLTGTIQLAGIGDPAADSGDWKARSRHIGYAAGDSGMISNLKVFENLLLPLQADGDPHARLAEEELENSILQAFDAAGFDAAWVHSRLRLSADGLSRFERVICGLVRCHLTGFRLLLGEQIFAELDPSQTGRLIHFLNWLGAMHPDSGILLTCLRNQHPDLSELSAWQPIQTLTLEPSS</sequence>
<gene>
    <name evidence="1" type="ORF">JIN81_05635</name>
</gene>
<keyword evidence="2" id="KW-1185">Reference proteome</keyword>
<name>A0A934VFE9_9BACT</name>
<proteinExistence type="predicted"/>
<reference evidence="1" key="1">
    <citation type="submission" date="2021-01" db="EMBL/GenBank/DDBJ databases">
        <title>Modified the classification status of verrucomicrobia.</title>
        <authorList>
            <person name="Feng X."/>
        </authorList>
    </citation>
    <scope>NUCLEOTIDE SEQUENCE</scope>
    <source>
        <strain evidence="1">KCTC 22201</strain>
    </source>
</reference>
<comment type="caution">
    <text evidence="1">The sequence shown here is derived from an EMBL/GenBank/DDBJ whole genome shotgun (WGS) entry which is preliminary data.</text>
</comment>
<dbReference type="Proteomes" id="UP000658278">
    <property type="component" value="Unassembled WGS sequence"/>
</dbReference>
<protein>
    <recommendedName>
        <fullName evidence="3">ABC transporter ATP-binding protein</fullName>
    </recommendedName>
</protein>
<dbReference type="EMBL" id="JAENII010000003">
    <property type="protein sequence ID" value="MBK1826490.1"/>
    <property type="molecule type" value="Genomic_DNA"/>
</dbReference>
<evidence type="ECO:0000313" key="2">
    <source>
        <dbReference type="Proteomes" id="UP000658278"/>
    </source>
</evidence>
<dbReference type="SUPFAM" id="SSF52540">
    <property type="entry name" value="P-loop containing nucleoside triphosphate hydrolases"/>
    <property type="match status" value="1"/>
</dbReference>
<evidence type="ECO:0000313" key="1">
    <source>
        <dbReference type="EMBL" id="MBK1826490.1"/>
    </source>
</evidence>
<dbReference type="InterPro" id="IPR027417">
    <property type="entry name" value="P-loop_NTPase"/>
</dbReference>
<dbReference type="Gene3D" id="3.40.50.300">
    <property type="entry name" value="P-loop containing nucleotide triphosphate hydrolases"/>
    <property type="match status" value="1"/>
</dbReference>
<dbReference type="RefSeq" id="WP_200277501.1">
    <property type="nucleotide sequence ID" value="NZ_JAENII010000003.1"/>
</dbReference>
<dbReference type="AlphaFoldDB" id="A0A934VFE9"/>
<organism evidence="1 2">
    <name type="scientific">Haloferula rosea</name>
    <dbReference type="NCBI Taxonomy" id="490093"/>
    <lineage>
        <taxon>Bacteria</taxon>
        <taxon>Pseudomonadati</taxon>
        <taxon>Verrucomicrobiota</taxon>
        <taxon>Verrucomicrobiia</taxon>
        <taxon>Verrucomicrobiales</taxon>
        <taxon>Verrucomicrobiaceae</taxon>
        <taxon>Haloferula</taxon>
    </lineage>
</organism>
<accession>A0A934VFE9</accession>
<evidence type="ECO:0008006" key="3">
    <source>
        <dbReference type="Google" id="ProtNLM"/>
    </source>
</evidence>